<name>A0A8J6D1W6_9ROSI</name>
<evidence type="ECO:0000313" key="7">
    <source>
        <dbReference type="EMBL" id="KAG8488213.1"/>
    </source>
</evidence>
<evidence type="ECO:0000256" key="3">
    <source>
        <dbReference type="ARBA" id="ARBA00022833"/>
    </source>
</evidence>
<evidence type="ECO:0000256" key="4">
    <source>
        <dbReference type="PROSITE-ProRule" id="PRU00175"/>
    </source>
</evidence>
<feature type="domain" description="RING-type" evidence="5">
    <location>
        <begin position="190"/>
        <end position="228"/>
    </location>
</feature>
<dbReference type="GO" id="GO:0008270">
    <property type="term" value="F:zinc ion binding"/>
    <property type="evidence" value="ECO:0007669"/>
    <property type="project" value="UniProtKB-KW"/>
</dbReference>
<evidence type="ECO:0000256" key="2">
    <source>
        <dbReference type="ARBA" id="ARBA00022771"/>
    </source>
</evidence>
<dbReference type="SMART" id="SM00464">
    <property type="entry name" value="LON"/>
    <property type="match status" value="1"/>
</dbReference>
<dbReference type="SUPFAM" id="SSF48452">
    <property type="entry name" value="TPR-like"/>
    <property type="match status" value="1"/>
</dbReference>
<dbReference type="GO" id="GO:0005737">
    <property type="term" value="C:cytoplasm"/>
    <property type="evidence" value="ECO:0007669"/>
    <property type="project" value="UniProtKB-ARBA"/>
</dbReference>
<evidence type="ECO:0000259" key="5">
    <source>
        <dbReference type="PROSITE" id="PS50089"/>
    </source>
</evidence>
<evidence type="ECO:0008006" key="9">
    <source>
        <dbReference type="Google" id="ProtNLM"/>
    </source>
</evidence>
<dbReference type="Gene3D" id="2.30.130.40">
    <property type="entry name" value="LON domain-like"/>
    <property type="match status" value="2"/>
</dbReference>
<dbReference type="PANTHER" id="PTHR23327">
    <property type="entry name" value="RING FINGER PROTEIN 127"/>
    <property type="match status" value="1"/>
</dbReference>
<dbReference type="CDD" id="cd16514">
    <property type="entry name" value="RING-HC_LONFs_rpt2"/>
    <property type="match status" value="1"/>
</dbReference>
<dbReference type="EMBL" id="JAHUZN010000007">
    <property type="protein sequence ID" value="KAG8488213.1"/>
    <property type="molecule type" value="Genomic_DNA"/>
</dbReference>
<proteinExistence type="predicted"/>
<dbReference type="PANTHER" id="PTHR23327:SF42">
    <property type="entry name" value="LON PEPTIDASE N-TERMINAL DOMAIN AND RING FINGER PROTEIN C14F5.10C"/>
    <property type="match status" value="1"/>
</dbReference>
<protein>
    <recommendedName>
        <fullName evidence="9">RING-type domain-containing protein</fullName>
    </recommendedName>
</protein>
<dbReference type="PROSITE" id="PS00518">
    <property type="entry name" value="ZF_RING_1"/>
    <property type="match status" value="1"/>
</dbReference>
<comment type="caution">
    <text evidence="7">The sequence shown here is derived from an EMBL/GenBank/DDBJ whole genome shotgun (WGS) entry which is preliminary data.</text>
</comment>
<dbReference type="Pfam" id="PF02190">
    <property type="entry name" value="LON_substr_bdg"/>
    <property type="match status" value="1"/>
</dbReference>
<accession>A0A8J6D1W6</accession>
<dbReference type="InterPro" id="IPR011990">
    <property type="entry name" value="TPR-like_helical_dom_sf"/>
</dbReference>
<dbReference type="InterPro" id="IPR001841">
    <property type="entry name" value="Znf_RING"/>
</dbReference>
<reference evidence="7 8" key="1">
    <citation type="journal article" date="2021" name="bioRxiv">
        <title>The Gossypium anomalum genome as a resource for cotton improvement and evolutionary analysis of hybrid incompatibility.</title>
        <authorList>
            <person name="Grover C.E."/>
            <person name="Yuan D."/>
            <person name="Arick M.A."/>
            <person name="Miller E.R."/>
            <person name="Hu G."/>
            <person name="Peterson D.G."/>
            <person name="Wendel J.F."/>
            <person name="Udall J.A."/>
        </authorList>
    </citation>
    <scope>NUCLEOTIDE SEQUENCE [LARGE SCALE GENOMIC DNA]</scope>
    <source>
        <strain evidence="7">JFW-Udall</strain>
        <tissue evidence="7">Leaf</tissue>
    </source>
</reference>
<dbReference type="InterPro" id="IPR003111">
    <property type="entry name" value="Lon_prtase_N"/>
</dbReference>
<evidence type="ECO:0000256" key="1">
    <source>
        <dbReference type="ARBA" id="ARBA00022723"/>
    </source>
</evidence>
<dbReference type="InterPro" id="IPR017907">
    <property type="entry name" value="Znf_RING_CS"/>
</dbReference>
<sequence length="620" mass="71067">MSGETASSSGIILEGIDDVEDYVWVSTFCSSYDCLDAEKMPMKEWGFGTDIVMFMIMWRKEIKHSERIVLKRSAAYMRISLYLKHRSPTASEYRPLSGLDMTTLAELALKDAEKLMSLQNDAVRSYILKANALILLERYEMARDIILSGLQVDPSSNILQASLRNLERMPSSLIRTRGHDQLERTDDFDCTLCLKLLYEPITTPCGHSFCRSCLFQTMDRSNKCPLCRTVLFISPRTCAISVTLNNIIQRIFPQEYAERRSEQDSLINFGNDLIPLFVMDVVIPCQKFPLHIFEPRYRLMVSFIDFLILTVYYNFKKNGHVTMLVVQNVFDAYEPFGRVTFVLNLSCVVFAGNGSIKLAILVTRSFEADLVPVPQGLLLGLDLLLFAWKQVRRIMEGNHRMGMVIRDPATDAIADCACEVEITECEPLPDGRFVLEIESRRRFRILRSWDQDGYRMAEVEWVQDIPPRDTTDREDVFALFTLGKHLGRNSSHFLPPKFMVVAGLGLGMVDAYTYRIKVVDDICSQIQLQELTNNAAAHARSWLSTVKASTRDRRKLEAIYNVEAMMPNPQDPERFSFWLATLSNRRPSERLELLRIRDTAERIRRGLIYLGAESPGCRVQ</sequence>
<dbReference type="InterPro" id="IPR015947">
    <property type="entry name" value="PUA-like_sf"/>
</dbReference>
<dbReference type="InterPro" id="IPR046336">
    <property type="entry name" value="Lon_prtase_N_sf"/>
</dbReference>
<keyword evidence="2 4" id="KW-0863">Zinc-finger</keyword>
<keyword evidence="1" id="KW-0479">Metal-binding</keyword>
<keyword evidence="8" id="KW-1185">Reference proteome</keyword>
<dbReference type="PROSITE" id="PS51787">
    <property type="entry name" value="LON_N"/>
    <property type="match status" value="1"/>
</dbReference>
<dbReference type="PROSITE" id="PS50089">
    <property type="entry name" value="ZF_RING_2"/>
    <property type="match status" value="1"/>
</dbReference>
<evidence type="ECO:0000313" key="8">
    <source>
        <dbReference type="Proteomes" id="UP000701853"/>
    </source>
</evidence>
<dbReference type="OrthoDB" id="264917at2759"/>
<dbReference type="InterPro" id="IPR013083">
    <property type="entry name" value="Znf_RING/FYVE/PHD"/>
</dbReference>
<gene>
    <name evidence="7" type="ORF">CXB51_018695</name>
</gene>
<dbReference type="AlphaFoldDB" id="A0A8J6D1W6"/>
<dbReference type="GO" id="GO:0061630">
    <property type="term" value="F:ubiquitin protein ligase activity"/>
    <property type="evidence" value="ECO:0007669"/>
    <property type="project" value="TreeGrafter"/>
</dbReference>
<feature type="domain" description="Lon N-terminal" evidence="6">
    <location>
        <begin position="358"/>
        <end position="614"/>
    </location>
</feature>
<evidence type="ECO:0000259" key="6">
    <source>
        <dbReference type="PROSITE" id="PS51787"/>
    </source>
</evidence>
<keyword evidence="3" id="KW-0862">Zinc</keyword>
<dbReference type="Proteomes" id="UP000701853">
    <property type="component" value="Chromosome 7"/>
</dbReference>
<dbReference type="Gene3D" id="1.25.40.10">
    <property type="entry name" value="Tetratricopeptide repeat domain"/>
    <property type="match status" value="1"/>
</dbReference>
<dbReference type="Gene3D" id="1.20.58.1480">
    <property type="match status" value="1"/>
</dbReference>
<dbReference type="SMART" id="SM00184">
    <property type="entry name" value="RING"/>
    <property type="match status" value="1"/>
</dbReference>
<dbReference type="SUPFAM" id="SSF88697">
    <property type="entry name" value="PUA domain-like"/>
    <property type="match status" value="1"/>
</dbReference>
<dbReference type="Pfam" id="PF13923">
    <property type="entry name" value="zf-C3HC4_2"/>
    <property type="match status" value="1"/>
</dbReference>
<organism evidence="7 8">
    <name type="scientific">Gossypium anomalum</name>
    <dbReference type="NCBI Taxonomy" id="47600"/>
    <lineage>
        <taxon>Eukaryota</taxon>
        <taxon>Viridiplantae</taxon>
        <taxon>Streptophyta</taxon>
        <taxon>Embryophyta</taxon>
        <taxon>Tracheophyta</taxon>
        <taxon>Spermatophyta</taxon>
        <taxon>Magnoliopsida</taxon>
        <taxon>eudicotyledons</taxon>
        <taxon>Gunneridae</taxon>
        <taxon>Pentapetalae</taxon>
        <taxon>rosids</taxon>
        <taxon>malvids</taxon>
        <taxon>Malvales</taxon>
        <taxon>Malvaceae</taxon>
        <taxon>Malvoideae</taxon>
        <taxon>Gossypium</taxon>
    </lineage>
</organism>
<dbReference type="SUPFAM" id="SSF57850">
    <property type="entry name" value="RING/U-box"/>
    <property type="match status" value="1"/>
</dbReference>
<dbReference type="Gene3D" id="3.30.40.10">
    <property type="entry name" value="Zinc/RING finger domain, C3HC4 (zinc finger)"/>
    <property type="match status" value="1"/>
</dbReference>